<keyword evidence="10" id="KW-1185">Reference proteome</keyword>
<feature type="compositionally biased region" description="Polar residues" evidence="6">
    <location>
        <begin position="1"/>
        <end position="14"/>
    </location>
</feature>
<feature type="compositionally biased region" description="Polar residues" evidence="6">
    <location>
        <begin position="76"/>
        <end position="100"/>
    </location>
</feature>
<feature type="transmembrane region" description="Helical" evidence="7">
    <location>
        <begin position="213"/>
        <end position="234"/>
    </location>
</feature>
<evidence type="ECO:0000256" key="1">
    <source>
        <dbReference type="ARBA" id="ARBA00004651"/>
    </source>
</evidence>
<feature type="region of interest" description="Disordered" evidence="6">
    <location>
        <begin position="1"/>
        <end position="133"/>
    </location>
</feature>
<feature type="compositionally biased region" description="Low complexity" evidence="6">
    <location>
        <begin position="48"/>
        <end position="58"/>
    </location>
</feature>
<reference evidence="9 10" key="1">
    <citation type="submission" date="2019-12" db="EMBL/GenBank/DDBJ databases">
        <authorList>
            <person name="Floudas D."/>
            <person name="Bentzer J."/>
            <person name="Ahren D."/>
            <person name="Johansson T."/>
            <person name="Persson P."/>
            <person name="Tunlid A."/>
        </authorList>
    </citation>
    <scope>NUCLEOTIDE SEQUENCE [LARGE SCALE GENOMIC DNA]</scope>
    <source>
        <strain evidence="9 10">CBS 102.39</strain>
    </source>
</reference>
<evidence type="ECO:0000313" key="9">
    <source>
        <dbReference type="EMBL" id="KAF4617400.1"/>
    </source>
</evidence>
<evidence type="ECO:0000256" key="7">
    <source>
        <dbReference type="SAM" id="Phobius"/>
    </source>
</evidence>
<feature type="compositionally biased region" description="Polar residues" evidence="6">
    <location>
        <begin position="120"/>
        <end position="132"/>
    </location>
</feature>
<gene>
    <name evidence="9" type="ORF">D9613_006016</name>
</gene>
<evidence type="ECO:0000256" key="5">
    <source>
        <dbReference type="ARBA" id="ARBA00023136"/>
    </source>
</evidence>
<protein>
    <recommendedName>
        <fullName evidence="8">DUF202 domain-containing protein</fullName>
    </recommendedName>
</protein>
<dbReference type="GO" id="GO:0005886">
    <property type="term" value="C:plasma membrane"/>
    <property type="evidence" value="ECO:0007669"/>
    <property type="project" value="UniProtKB-SubCell"/>
</dbReference>
<dbReference type="Proteomes" id="UP000521872">
    <property type="component" value="Unassembled WGS sequence"/>
</dbReference>
<feature type="transmembrane region" description="Helical" evidence="7">
    <location>
        <begin position="246"/>
        <end position="271"/>
    </location>
</feature>
<evidence type="ECO:0000256" key="3">
    <source>
        <dbReference type="ARBA" id="ARBA00022692"/>
    </source>
</evidence>
<dbReference type="PANTHER" id="PTHR34187">
    <property type="entry name" value="FGR18P"/>
    <property type="match status" value="1"/>
</dbReference>
<comment type="caution">
    <text evidence="9">The sequence shown here is derived from an EMBL/GenBank/DDBJ whole genome shotgun (WGS) entry which is preliminary data.</text>
</comment>
<accession>A0A8H4VR90</accession>
<comment type="subcellular location">
    <subcellularLocation>
        <location evidence="1">Cell membrane</location>
        <topology evidence="1">Multi-pass membrane protein</topology>
    </subcellularLocation>
</comment>
<dbReference type="PANTHER" id="PTHR34187:SF2">
    <property type="entry name" value="DUF202 DOMAIN-CONTAINING PROTEIN"/>
    <property type="match status" value="1"/>
</dbReference>
<keyword evidence="5 7" id="KW-0472">Membrane</keyword>
<keyword evidence="2" id="KW-1003">Cell membrane</keyword>
<evidence type="ECO:0000256" key="2">
    <source>
        <dbReference type="ARBA" id="ARBA00022475"/>
    </source>
</evidence>
<evidence type="ECO:0000256" key="4">
    <source>
        <dbReference type="ARBA" id="ARBA00022989"/>
    </source>
</evidence>
<feature type="compositionally biased region" description="Polar residues" evidence="6">
    <location>
        <begin position="59"/>
        <end position="68"/>
    </location>
</feature>
<feature type="domain" description="DUF202" evidence="8">
    <location>
        <begin position="153"/>
        <end position="237"/>
    </location>
</feature>
<dbReference type="InterPro" id="IPR003807">
    <property type="entry name" value="DUF202"/>
</dbReference>
<name>A0A8H4VR90_9AGAR</name>
<keyword evidence="4 7" id="KW-1133">Transmembrane helix</keyword>
<dbReference type="AlphaFoldDB" id="A0A8H4VR90"/>
<proteinExistence type="predicted"/>
<evidence type="ECO:0000256" key="6">
    <source>
        <dbReference type="SAM" id="MobiDB-lite"/>
    </source>
</evidence>
<sequence>MYGNSSRIPPTENTPLLAPTPSYTVAQPIMMDGNDIGPSQMRGRCPSQRRSSSGESTSNPAHGSNGTPHTPDRPSLSPSANEHSHTSPMWPSPATHSIQNSDDDVRSPSPKRRHPAHPSSLHQQSDSKSRPSFSLALPKAISLRLENSGSVARDHLAVERTFLAYVRTSLAIVGSGVECVPTVIPALVQLFSAAAAAEPVGTTHRIQAFIRPLGASAIVLGLIVLFIGVVRYFTVQTALVKGQFPVARLATGLISVMLTALVSVTFAMLLAGKLEPKKH</sequence>
<keyword evidence="3 7" id="KW-0812">Transmembrane</keyword>
<organism evidence="9 10">
    <name type="scientific">Agrocybe pediades</name>
    <dbReference type="NCBI Taxonomy" id="84607"/>
    <lineage>
        <taxon>Eukaryota</taxon>
        <taxon>Fungi</taxon>
        <taxon>Dikarya</taxon>
        <taxon>Basidiomycota</taxon>
        <taxon>Agaricomycotina</taxon>
        <taxon>Agaricomycetes</taxon>
        <taxon>Agaricomycetidae</taxon>
        <taxon>Agaricales</taxon>
        <taxon>Agaricineae</taxon>
        <taxon>Strophariaceae</taxon>
        <taxon>Agrocybe</taxon>
    </lineage>
</organism>
<dbReference type="InterPro" id="IPR052053">
    <property type="entry name" value="IM_YidH-like"/>
</dbReference>
<dbReference type="EMBL" id="JAACJL010000030">
    <property type="protein sequence ID" value="KAF4617400.1"/>
    <property type="molecule type" value="Genomic_DNA"/>
</dbReference>
<evidence type="ECO:0000313" key="10">
    <source>
        <dbReference type="Proteomes" id="UP000521872"/>
    </source>
</evidence>
<evidence type="ECO:0000259" key="8">
    <source>
        <dbReference type="Pfam" id="PF02656"/>
    </source>
</evidence>
<dbReference type="Pfam" id="PF02656">
    <property type="entry name" value="DUF202"/>
    <property type="match status" value="1"/>
</dbReference>